<proteinExistence type="predicted"/>
<name>A0A1M4S057_9ACTO</name>
<protein>
    <submittedName>
        <fullName evidence="1">Uncharacterized protein</fullName>
    </submittedName>
</protein>
<reference evidence="2" key="1">
    <citation type="submission" date="2016-09" db="EMBL/GenBank/DDBJ databases">
        <authorList>
            <person name="Strepis N."/>
        </authorList>
    </citation>
    <scope>NUCLEOTIDE SEQUENCE [LARGE SCALE GENOMIC DNA]</scope>
</reference>
<dbReference type="STRING" id="1892869.ACGLYG10_1837"/>
<accession>A0A1M4S057</accession>
<organism evidence="1 2">
    <name type="scientific">Actinomyces glycerinitolerans</name>
    <dbReference type="NCBI Taxonomy" id="1892869"/>
    <lineage>
        <taxon>Bacteria</taxon>
        <taxon>Bacillati</taxon>
        <taxon>Actinomycetota</taxon>
        <taxon>Actinomycetes</taxon>
        <taxon>Actinomycetales</taxon>
        <taxon>Actinomycetaceae</taxon>
        <taxon>Actinomyces</taxon>
    </lineage>
</organism>
<dbReference type="Proteomes" id="UP000184291">
    <property type="component" value="Unassembled WGS sequence"/>
</dbReference>
<sequence>MSTGFSGNLGFPIPAGWNYDQFAEISGYRGKWDLDKVAYSGRWPAIGSSESGSIQYQRPAGAPKAEVDKLQKISGFIPLVKQLEAQFKNYIAEHNANAGNNMWLTRPSEGVMSYIGRAYFSEVQWVASAGTDGWPGFDEYLKRNASSLRSQVAPFIARDALTSDGKGSVIDLAHLAAAGYSYLTGQGIAPRHWTNWGGDLVTGASNIHTIMQANPSADRQEAANGVIGAHHLNTEYLSTLNLPLDGSACSLSDLNSNGDAIRLAEMLTADSSLSLSAAMTSYYRTVNGSNRYSAFYTDIPRSTSVTTLAASIYSLIHDWANYALVYLKARDVTNADLRAASRAFADFLLA</sequence>
<dbReference type="EMBL" id="FQTT01000011">
    <property type="protein sequence ID" value="SHE25616.1"/>
    <property type="molecule type" value="Genomic_DNA"/>
</dbReference>
<evidence type="ECO:0000313" key="1">
    <source>
        <dbReference type="EMBL" id="SHE25616.1"/>
    </source>
</evidence>
<gene>
    <name evidence="1" type="ORF">ACGLYG10_1837</name>
</gene>
<evidence type="ECO:0000313" key="2">
    <source>
        <dbReference type="Proteomes" id="UP000184291"/>
    </source>
</evidence>
<keyword evidence="2" id="KW-1185">Reference proteome</keyword>
<dbReference type="AlphaFoldDB" id="A0A1M4S057"/>